<feature type="domain" description="Reverse transcriptase/retrotransposon-derived protein RNase H-like" evidence="2">
    <location>
        <begin position="39"/>
        <end position="98"/>
    </location>
</feature>
<dbReference type="GO" id="GO:0003824">
    <property type="term" value="F:catalytic activity"/>
    <property type="evidence" value="ECO:0007669"/>
    <property type="project" value="UniProtKB-KW"/>
</dbReference>
<dbReference type="Pfam" id="PF17919">
    <property type="entry name" value="RT_RNaseH_2"/>
    <property type="match status" value="1"/>
</dbReference>
<protein>
    <recommendedName>
        <fullName evidence="2">Reverse transcriptase/retrotransposon-derived protein RNase H-like domain-containing protein</fullName>
    </recommendedName>
</protein>
<keyword evidence="1" id="KW-0511">Multifunctional enzyme</keyword>
<feature type="non-terminal residue" evidence="3">
    <location>
        <position position="1"/>
    </location>
</feature>
<reference evidence="3" key="1">
    <citation type="submission" date="2023-08" db="EMBL/GenBank/DDBJ databases">
        <title>A de novo genome assembly of Solanum verrucosum Schlechtendal, a Mexican diploid species geographically isolated from the other diploid A-genome species in potato relatives.</title>
        <authorList>
            <person name="Hosaka K."/>
        </authorList>
    </citation>
    <scope>NUCLEOTIDE SEQUENCE</scope>
    <source>
        <tissue evidence="3">Young leaves</tissue>
    </source>
</reference>
<evidence type="ECO:0000313" key="4">
    <source>
        <dbReference type="Proteomes" id="UP001234989"/>
    </source>
</evidence>
<proteinExistence type="predicted"/>
<name>A0AAF0ZP00_SOLVR</name>
<dbReference type="InterPro" id="IPR043128">
    <property type="entry name" value="Rev_trsase/Diguanyl_cyclase"/>
</dbReference>
<dbReference type="Gene3D" id="3.30.70.270">
    <property type="match status" value="1"/>
</dbReference>
<evidence type="ECO:0000313" key="3">
    <source>
        <dbReference type="EMBL" id="WMV46502.1"/>
    </source>
</evidence>
<dbReference type="PANTHER" id="PTHR37984">
    <property type="entry name" value="PROTEIN CBG26694"/>
    <property type="match status" value="1"/>
</dbReference>
<dbReference type="EMBL" id="CP133620">
    <property type="protein sequence ID" value="WMV46502.1"/>
    <property type="molecule type" value="Genomic_DNA"/>
</dbReference>
<dbReference type="PANTHER" id="PTHR37984:SF5">
    <property type="entry name" value="PROTEIN NYNRIN-LIKE"/>
    <property type="match status" value="1"/>
</dbReference>
<keyword evidence="4" id="KW-1185">Reference proteome</keyword>
<gene>
    <name evidence="3" type="ORF">MTR67_039887</name>
</gene>
<dbReference type="InterPro" id="IPR043502">
    <property type="entry name" value="DNA/RNA_pol_sf"/>
</dbReference>
<dbReference type="AlphaFoldDB" id="A0AAF0ZP00"/>
<organism evidence="3 4">
    <name type="scientific">Solanum verrucosum</name>
    <dbReference type="NCBI Taxonomy" id="315347"/>
    <lineage>
        <taxon>Eukaryota</taxon>
        <taxon>Viridiplantae</taxon>
        <taxon>Streptophyta</taxon>
        <taxon>Embryophyta</taxon>
        <taxon>Tracheophyta</taxon>
        <taxon>Spermatophyta</taxon>
        <taxon>Magnoliopsida</taxon>
        <taxon>eudicotyledons</taxon>
        <taxon>Gunneridae</taxon>
        <taxon>Pentapetalae</taxon>
        <taxon>asterids</taxon>
        <taxon>lamiids</taxon>
        <taxon>Solanales</taxon>
        <taxon>Solanaceae</taxon>
        <taxon>Solanoideae</taxon>
        <taxon>Solaneae</taxon>
        <taxon>Solanum</taxon>
    </lineage>
</organism>
<dbReference type="SUPFAM" id="SSF56672">
    <property type="entry name" value="DNA/RNA polymerases"/>
    <property type="match status" value="1"/>
</dbReference>
<evidence type="ECO:0000259" key="2">
    <source>
        <dbReference type="Pfam" id="PF17919"/>
    </source>
</evidence>
<sequence>EIQCFVGLVGYYWRFVQSFSTIAYSLTRLTRQSVSFQCSDECEESFQKLKTLMTLALVLTLPEEGVDFIVYCDAFIVGLSGFLMQKSNLIAYTSRKLKIQPYP</sequence>
<dbReference type="Proteomes" id="UP001234989">
    <property type="component" value="Chromosome 9"/>
</dbReference>
<dbReference type="InterPro" id="IPR050951">
    <property type="entry name" value="Retrovirus_Pol_polyprotein"/>
</dbReference>
<dbReference type="InterPro" id="IPR041577">
    <property type="entry name" value="RT_RNaseH_2"/>
</dbReference>
<evidence type="ECO:0000256" key="1">
    <source>
        <dbReference type="ARBA" id="ARBA00023268"/>
    </source>
</evidence>
<dbReference type="FunFam" id="3.30.70.270:FF:000020">
    <property type="entry name" value="Transposon Tf2-6 polyprotein-like Protein"/>
    <property type="match status" value="1"/>
</dbReference>
<accession>A0AAF0ZP00</accession>